<dbReference type="AlphaFoldDB" id="A0A1R1LAM3"/>
<dbReference type="STRING" id="554083.BKD30_08140"/>
<dbReference type="InterPro" id="IPR027791">
    <property type="entry name" value="Galactosyl_T_C"/>
</dbReference>
<dbReference type="Proteomes" id="UP000187085">
    <property type="component" value="Unassembled WGS sequence"/>
</dbReference>
<name>A0A1R1LAM3_9MICC</name>
<evidence type="ECO:0000313" key="5">
    <source>
        <dbReference type="Proteomes" id="UP000187085"/>
    </source>
</evidence>
<dbReference type="SUPFAM" id="SSF53448">
    <property type="entry name" value="Nucleotide-diphospho-sugar transferases"/>
    <property type="match status" value="2"/>
</dbReference>
<gene>
    <name evidence="4" type="ORF">BKD30_08140</name>
</gene>
<keyword evidence="5" id="KW-1185">Reference proteome</keyword>
<evidence type="ECO:0000313" key="4">
    <source>
        <dbReference type="EMBL" id="OMH24538.1"/>
    </source>
</evidence>
<dbReference type="InterPro" id="IPR029044">
    <property type="entry name" value="Nucleotide-diphossugar_trans"/>
</dbReference>
<dbReference type="Pfam" id="PF00535">
    <property type="entry name" value="Glycos_transf_2"/>
    <property type="match status" value="1"/>
</dbReference>
<reference evidence="4 5" key="1">
    <citation type="submission" date="2016-12" db="EMBL/GenBank/DDBJ databases">
        <title>Draft genome of Tersicoccus phoenicis 1P05MA.</title>
        <authorList>
            <person name="Nakajima Y."/>
            <person name="Yoshizawa S."/>
            <person name="Nakamura K."/>
            <person name="Ogura Y."/>
            <person name="Hayashi T."/>
            <person name="Kogure K."/>
        </authorList>
    </citation>
    <scope>NUCLEOTIDE SEQUENCE [LARGE SCALE GENOMIC DNA]</scope>
    <source>
        <strain evidence="4 5">1p05MA</strain>
    </source>
</reference>
<evidence type="ECO:0000259" key="2">
    <source>
        <dbReference type="Pfam" id="PF00535"/>
    </source>
</evidence>
<dbReference type="EMBL" id="MRDE01000053">
    <property type="protein sequence ID" value="OMH24538.1"/>
    <property type="molecule type" value="Genomic_DNA"/>
</dbReference>
<keyword evidence="1" id="KW-0808">Transferase</keyword>
<evidence type="ECO:0000256" key="1">
    <source>
        <dbReference type="ARBA" id="ARBA00022679"/>
    </source>
</evidence>
<dbReference type="InterPro" id="IPR050834">
    <property type="entry name" value="Glycosyltransf_2"/>
</dbReference>
<dbReference type="InterPro" id="IPR001173">
    <property type="entry name" value="Glyco_trans_2-like"/>
</dbReference>
<dbReference type="OrthoDB" id="153025at2"/>
<protein>
    <recommendedName>
        <fullName evidence="6">Glycosyltransferase 2-like domain-containing protein</fullName>
    </recommendedName>
</protein>
<evidence type="ECO:0000259" key="3">
    <source>
        <dbReference type="Pfam" id="PF02709"/>
    </source>
</evidence>
<sequence>MTSSIDMSVVIGFRDWGIRRLELAVRSIQRSFGPLSGEVIVSDYGSTEHAETQRRLESLGARYVYTDVDGPWSRSRALNAGFAVSRGRVLVSTDADMIFSPEAMAVIGQMSLADPTLALLLQCRDLPEHWSDTDVPDDDQPWQVFERESRLRPRWGMGGMMAATREAFARVRGFDERMHTYGGEDIDFANRVKRSGHRLLWIDDPRVRMYHMWHAPTRAGVVQTPEGAAAVEANKKIVYEDKTFARNVPVWQYRLPDAPPLVTVAICTYNRAEFLRESIQSVLAQTLQDFEIIVVDDGSTDHTREVVEQFGDPRIRYFYQQQGGISAARNKAADEARGFYTAVHDDDDLMTPWRLERHFQAIHSGAHGSFGSFVNFDDHTGAMEIVASKKLNSGTIFETGGAPGHGTWLVQTDIVRRLRYDESLTSGVDNNLALRMIRSGVVMNHAGEIMMLRRTHAGRITVTDGAAQGNAARQTNLMFTYRTTKWGGDKMLAERKDDYVPVRGMDDLEALLPYLPDHLVRRTVSVMVTGEGELPWDFIDRMSSWLIERDENGTQRRLWGELEDATLADMLVLRASGAQCVISTTRRLPVSPADQSALAQESAIRTSAVAPEVTALQNVLEEYATEVGATKRQVLGWIELESVVDRPAQTIDHRVLRFDSDGRERIFCLMRFADLREADRLQAEQGWAVVNLLLAEELETALHDMTTEREFDLQELAR</sequence>
<evidence type="ECO:0008006" key="6">
    <source>
        <dbReference type="Google" id="ProtNLM"/>
    </source>
</evidence>
<dbReference type="GO" id="GO:0016740">
    <property type="term" value="F:transferase activity"/>
    <property type="evidence" value="ECO:0007669"/>
    <property type="project" value="UniProtKB-KW"/>
</dbReference>
<accession>A0A1R1LAM3</accession>
<dbReference type="Pfam" id="PF02709">
    <property type="entry name" value="Glyco_transf_7C"/>
    <property type="match status" value="1"/>
</dbReference>
<feature type="domain" description="Galactosyltransferase C-terminal" evidence="3">
    <location>
        <begin position="157"/>
        <end position="212"/>
    </location>
</feature>
<dbReference type="CDD" id="cd00761">
    <property type="entry name" value="Glyco_tranf_GTA_type"/>
    <property type="match status" value="2"/>
</dbReference>
<dbReference type="PANTHER" id="PTHR43685:SF2">
    <property type="entry name" value="GLYCOSYLTRANSFERASE 2-LIKE DOMAIN-CONTAINING PROTEIN"/>
    <property type="match status" value="1"/>
</dbReference>
<organism evidence="4 5">
    <name type="scientific">Tersicoccus phoenicis</name>
    <dbReference type="NCBI Taxonomy" id="554083"/>
    <lineage>
        <taxon>Bacteria</taxon>
        <taxon>Bacillati</taxon>
        <taxon>Actinomycetota</taxon>
        <taxon>Actinomycetes</taxon>
        <taxon>Micrococcales</taxon>
        <taxon>Micrococcaceae</taxon>
        <taxon>Tersicoccus</taxon>
    </lineage>
</organism>
<dbReference type="Gene3D" id="3.90.550.10">
    <property type="entry name" value="Spore Coat Polysaccharide Biosynthesis Protein SpsA, Chain A"/>
    <property type="match status" value="2"/>
</dbReference>
<proteinExistence type="predicted"/>
<dbReference type="PANTHER" id="PTHR43685">
    <property type="entry name" value="GLYCOSYLTRANSFERASE"/>
    <property type="match status" value="1"/>
</dbReference>
<feature type="domain" description="Glycosyltransferase 2-like" evidence="2">
    <location>
        <begin position="263"/>
        <end position="384"/>
    </location>
</feature>
<comment type="caution">
    <text evidence="4">The sequence shown here is derived from an EMBL/GenBank/DDBJ whole genome shotgun (WGS) entry which is preliminary data.</text>
</comment>